<feature type="region of interest" description="Disordered" evidence="1">
    <location>
        <begin position="137"/>
        <end position="202"/>
    </location>
</feature>
<feature type="signal peptide" evidence="2">
    <location>
        <begin position="1"/>
        <end position="21"/>
    </location>
</feature>
<dbReference type="Proteomes" id="UP001642540">
    <property type="component" value="Unassembled WGS sequence"/>
</dbReference>
<evidence type="ECO:0000313" key="3">
    <source>
        <dbReference type="EMBL" id="CAL8141993.1"/>
    </source>
</evidence>
<accession>A0ABP1S245</accession>
<keyword evidence="4" id="KW-1185">Reference proteome</keyword>
<keyword evidence="2" id="KW-0732">Signal</keyword>
<feature type="chain" id="PRO_5045436569" evidence="2">
    <location>
        <begin position="22"/>
        <end position="202"/>
    </location>
</feature>
<comment type="caution">
    <text evidence="3">The sequence shown here is derived from an EMBL/GenBank/DDBJ whole genome shotgun (WGS) entry which is preliminary data.</text>
</comment>
<evidence type="ECO:0000313" key="4">
    <source>
        <dbReference type="Proteomes" id="UP001642540"/>
    </source>
</evidence>
<evidence type="ECO:0000256" key="1">
    <source>
        <dbReference type="SAM" id="MobiDB-lite"/>
    </source>
</evidence>
<dbReference type="EMBL" id="CAXLJM020000148">
    <property type="protein sequence ID" value="CAL8141993.1"/>
    <property type="molecule type" value="Genomic_DNA"/>
</dbReference>
<protein>
    <submittedName>
        <fullName evidence="3">Uncharacterized protein</fullName>
    </submittedName>
</protein>
<feature type="compositionally biased region" description="Low complexity" evidence="1">
    <location>
        <begin position="161"/>
        <end position="185"/>
    </location>
</feature>
<name>A0ABP1S245_9HEXA</name>
<gene>
    <name evidence="3" type="ORF">ODALV1_LOCUS28918</name>
</gene>
<organism evidence="3 4">
    <name type="scientific">Orchesella dallaii</name>
    <dbReference type="NCBI Taxonomy" id="48710"/>
    <lineage>
        <taxon>Eukaryota</taxon>
        <taxon>Metazoa</taxon>
        <taxon>Ecdysozoa</taxon>
        <taxon>Arthropoda</taxon>
        <taxon>Hexapoda</taxon>
        <taxon>Collembola</taxon>
        <taxon>Entomobryomorpha</taxon>
        <taxon>Entomobryoidea</taxon>
        <taxon>Orchesellidae</taxon>
        <taxon>Orchesellinae</taxon>
        <taxon>Orchesella</taxon>
    </lineage>
</organism>
<proteinExistence type="predicted"/>
<sequence>MRYSAELVLVIFGCAITLATARSINEGPLSRVVRATEDAEDPDGTPEAILANPESTKGFVAFGKNNFRAIQGIVDKHFDKKKEEGNQVQKLGVAAETLAQESEKKLKTEQYNALHKSFADFQSSRKAAMDSLLEDDAGADAGESGRSDAPAANPDFDSDEAAGAKAPAPAAAAPAAEAAPAADEAPAAEEEAAGGPDDDHME</sequence>
<reference evidence="3 4" key="1">
    <citation type="submission" date="2024-08" db="EMBL/GenBank/DDBJ databases">
        <authorList>
            <person name="Cucini C."/>
            <person name="Frati F."/>
        </authorList>
    </citation>
    <scope>NUCLEOTIDE SEQUENCE [LARGE SCALE GENOMIC DNA]</scope>
</reference>
<evidence type="ECO:0000256" key="2">
    <source>
        <dbReference type="SAM" id="SignalP"/>
    </source>
</evidence>